<sequence length="87" mass="10002">MAEEFAKEGLLHNAASKAFQAWKALLGDILVDIRGELLKKYLGKKKLKGRKVVKLVNCYYTYFLYRGTIPPFRKRCKLSFQISLSTS</sequence>
<evidence type="ECO:0000313" key="2">
    <source>
        <dbReference type="Proteomes" id="UP000427373"/>
    </source>
</evidence>
<reference evidence="1 2" key="1">
    <citation type="submission" date="2019-10" db="EMBL/GenBank/DDBJ databases">
        <title>Genome Sequences from Six Type Strain Members of the Archaeal Family Sulfolobaceae: Acidianus ambivalens, Acidianus infernus, Metallosphaera prunae, Stygiolobus azoricus, Sulfolobus metallicus, and Sulfurisphaera ohwakuensis.</title>
        <authorList>
            <person name="Counts J.A."/>
            <person name="Kelly R.M."/>
        </authorList>
    </citation>
    <scope>NUCLEOTIDE SEQUENCE [LARGE SCALE GENOMIC DNA]</scope>
    <source>
        <strain evidence="1 2">TA-1</strain>
    </source>
</reference>
<proteinExistence type="predicted"/>
<dbReference type="EMBL" id="CP045484">
    <property type="protein sequence ID" value="QGR18426.1"/>
    <property type="molecule type" value="Genomic_DNA"/>
</dbReference>
<dbReference type="RefSeq" id="WP_156015909.1">
    <property type="nucleotide sequence ID" value="NZ_CP045484.1"/>
</dbReference>
<organism evidence="1 2">
    <name type="scientific">Sulfurisphaera ohwakuensis</name>
    <dbReference type="NCBI Taxonomy" id="69656"/>
    <lineage>
        <taxon>Archaea</taxon>
        <taxon>Thermoproteota</taxon>
        <taxon>Thermoprotei</taxon>
        <taxon>Sulfolobales</taxon>
        <taxon>Sulfolobaceae</taxon>
        <taxon>Sulfurisphaera</taxon>
    </lineage>
</organism>
<accession>A0A650CKS1</accession>
<dbReference type="GeneID" id="99804469"/>
<dbReference type="Proteomes" id="UP000427373">
    <property type="component" value="Chromosome"/>
</dbReference>
<dbReference type="AlphaFoldDB" id="A0A650CKS1"/>
<name>A0A650CKS1_SULOH</name>
<gene>
    <name evidence="1" type="ORF">D1869_05315</name>
</gene>
<evidence type="ECO:0000313" key="1">
    <source>
        <dbReference type="EMBL" id="QGR18426.1"/>
    </source>
</evidence>
<keyword evidence="2" id="KW-1185">Reference proteome</keyword>
<dbReference type="Pfam" id="PF05942">
    <property type="entry name" value="PaREP1"/>
    <property type="match status" value="1"/>
</dbReference>
<dbReference type="KEGG" id="soh:D1869_05315"/>
<dbReference type="InterPro" id="IPR010268">
    <property type="entry name" value="PaREP1"/>
</dbReference>
<protein>
    <submittedName>
        <fullName evidence="1">Uncharacterized protein</fullName>
    </submittedName>
</protein>